<dbReference type="EMBL" id="BLXT01008368">
    <property type="protein sequence ID" value="GFO47966.1"/>
    <property type="molecule type" value="Genomic_DNA"/>
</dbReference>
<name>A0AAV4DVN1_9GAST</name>
<evidence type="ECO:0000313" key="1">
    <source>
        <dbReference type="EMBL" id="GFO47966.1"/>
    </source>
</evidence>
<keyword evidence="2" id="KW-1185">Reference proteome</keyword>
<dbReference type="Proteomes" id="UP000735302">
    <property type="component" value="Unassembled WGS sequence"/>
</dbReference>
<comment type="caution">
    <text evidence="1">The sequence shown here is derived from an EMBL/GenBank/DDBJ whole genome shotgun (WGS) entry which is preliminary data.</text>
</comment>
<protein>
    <submittedName>
        <fullName evidence="1">Uncharacterized protein</fullName>
    </submittedName>
</protein>
<sequence>MTQTSDGQTKADKQLQTVETRETSECFCSTNINVCLLAGVSSLRDISRRRGRNSSSFSAIPRTSCTHRLSSTSYPIKPWQSSRVFLPM</sequence>
<proteinExistence type="predicted"/>
<evidence type="ECO:0000313" key="2">
    <source>
        <dbReference type="Proteomes" id="UP000735302"/>
    </source>
</evidence>
<organism evidence="1 2">
    <name type="scientific">Plakobranchus ocellatus</name>
    <dbReference type="NCBI Taxonomy" id="259542"/>
    <lineage>
        <taxon>Eukaryota</taxon>
        <taxon>Metazoa</taxon>
        <taxon>Spiralia</taxon>
        <taxon>Lophotrochozoa</taxon>
        <taxon>Mollusca</taxon>
        <taxon>Gastropoda</taxon>
        <taxon>Heterobranchia</taxon>
        <taxon>Euthyneura</taxon>
        <taxon>Panpulmonata</taxon>
        <taxon>Sacoglossa</taxon>
        <taxon>Placobranchoidea</taxon>
        <taxon>Plakobranchidae</taxon>
        <taxon>Plakobranchus</taxon>
    </lineage>
</organism>
<accession>A0AAV4DVN1</accession>
<gene>
    <name evidence="1" type="ORF">PoB_007447100</name>
</gene>
<dbReference type="AlphaFoldDB" id="A0AAV4DVN1"/>
<reference evidence="1 2" key="1">
    <citation type="journal article" date="2021" name="Elife">
        <title>Chloroplast acquisition without the gene transfer in kleptoplastic sea slugs, Plakobranchus ocellatus.</title>
        <authorList>
            <person name="Maeda T."/>
            <person name="Takahashi S."/>
            <person name="Yoshida T."/>
            <person name="Shimamura S."/>
            <person name="Takaki Y."/>
            <person name="Nagai Y."/>
            <person name="Toyoda A."/>
            <person name="Suzuki Y."/>
            <person name="Arimoto A."/>
            <person name="Ishii H."/>
            <person name="Satoh N."/>
            <person name="Nishiyama T."/>
            <person name="Hasebe M."/>
            <person name="Maruyama T."/>
            <person name="Minagawa J."/>
            <person name="Obokata J."/>
            <person name="Shigenobu S."/>
        </authorList>
    </citation>
    <scope>NUCLEOTIDE SEQUENCE [LARGE SCALE GENOMIC DNA]</scope>
</reference>